<proteinExistence type="predicted"/>
<comment type="caution">
    <text evidence="2">The sequence shown here is derived from an EMBL/GenBank/DDBJ whole genome shotgun (WGS) entry which is preliminary data.</text>
</comment>
<gene>
    <name evidence="2" type="ORF">E2C01_036135</name>
</gene>
<accession>A0A5B7FDE1</accession>
<keyword evidence="3" id="KW-1185">Reference proteome</keyword>
<dbReference type="Proteomes" id="UP000324222">
    <property type="component" value="Unassembled WGS sequence"/>
</dbReference>
<organism evidence="2 3">
    <name type="scientific">Portunus trituberculatus</name>
    <name type="common">Swimming crab</name>
    <name type="synonym">Neptunus trituberculatus</name>
    <dbReference type="NCBI Taxonomy" id="210409"/>
    <lineage>
        <taxon>Eukaryota</taxon>
        <taxon>Metazoa</taxon>
        <taxon>Ecdysozoa</taxon>
        <taxon>Arthropoda</taxon>
        <taxon>Crustacea</taxon>
        <taxon>Multicrustacea</taxon>
        <taxon>Malacostraca</taxon>
        <taxon>Eumalacostraca</taxon>
        <taxon>Eucarida</taxon>
        <taxon>Decapoda</taxon>
        <taxon>Pleocyemata</taxon>
        <taxon>Brachyura</taxon>
        <taxon>Eubrachyura</taxon>
        <taxon>Portunoidea</taxon>
        <taxon>Portunidae</taxon>
        <taxon>Portuninae</taxon>
        <taxon>Portunus</taxon>
    </lineage>
</organism>
<protein>
    <submittedName>
        <fullName evidence="2">Uncharacterized protein</fullName>
    </submittedName>
</protein>
<evidence type="ECO:0000313" key="3">
    <source>
        <dbReference type="Proteomes" id="UP000324222"/>
    </source>
</evidence>
<name>A0A5B7FDE1_PORTR</name>
<dbReference type="AlphaFoldDB" id="A0A5B7FDE1"/>
<evidence type="ECO:0000313" key="2">
    <source>
        <dbReference type="EMBL" id="MPC42514.1"/>
    </source>
</evidence>
<keyword evidence="1" id="KW-0472">Membrane</keyword>
<keyword evidence="1" id="KW-1133">Transmembrane helix</keyword>
<dbReference type="EMBL" id="VSRR010005463">
    <property type="protein sequence ID" value="MPC42514.1"/>
    <property type="molecule type" value="Genomic_DNA"/>
</dbReference>
<reference evidence="2 3" key="1">
    <citation type="submission" date="2019-05" db="EMBL/GenBank/DDBJ databases">
        <title>Another draft genome of Portunus trituberculatus and its Hox gene families provides insights of decapod evolution.</title>
        <authorList>
            <person name="Jeong J.-H."/>
            <person name="Song I."/>
            <person name="Kim S."/>
            <person name="Choi T."/>
            <person name="Kim D."/>
            <person name="Ryu S."/>
            <person name="Kim W."/>
        </authorList>
    </citation>
    <scope>NUCLEOTIDE SEQUENCE [LARGE SCALE GENOMIC DNA]</scope>
    <source>
        <tissue evidence="2">Muscle</tissue>
    </source>
</reference>
<evidence type="ECO:0000256" key="1">
    <source>
        <dbReference type="SAM" id="Phobius"/>
    </source>
</evidence>
<sequence>MKSTPVHATQRTSIPDTMQVEGMAVDDRQRYTLRTRGSCRKSLGLYVAVLVRKISAYFAIIFINKHSDKMEEEVKRNTGGGR</sequence>
<keyword evidence="1" id="KW-0812">Transmembrane</keyword>
<feature type="transmembrane region" description="Helical" evidence="1">
    <location>
        <begin position="43"/>
        <end position="63"/>
    </location>
</feature>